<dbReference type="SUPFAM" id="SSF50729">
    <property type="entry name" value="PH domain-like"/>
    <property type="match status" value="1"/>
</dbReference>
<feature type="domain" description="PDZ" evidence="4">
    <location>
        <begin position="737"/>
        <end position="823"/>
    </location>
</feature>
<evidence type="ECO:0000313" key="6">
    <source>
        <dbReference type="EMBL" id="KAK9530759.1"/>
    </source>
</evidence>
<dbReference type="EMBL" id="JBCEZU010000100">
    <property type="protein sequence ID" value="KAK9530759.1"/>
    <property type="molecule type" value="Genomic_DNA"/>
</dbReference>
<dbReference type="InterPro" id="IPR014352">
    <property type="entry name" value="FERM/acyl-CoA-bd_prot_sf"/>
</dbReference>
<sequence length="1148" mass="126728">MGTFVTLAEVLEGRGSNLDEDEVWCLLLATTEALLAISKKGSGNMCSVLSPGSVLLSANGSLAFKSCARYEDVASFTAPEVQQGQAASSRTTAEKMVVYSLGMILYWCVDYHLPQNQPVQLSAELEGLLLSMCEDMVVRRTDLLTVLETCELHHRALMLPAADRLVRQLVEDVYRNSVDHVSMAENGSRLTDRSQMIRDRLHRNPFSNSTWMLNRNISRTFSGASYPCEPSGIPSGSQHRESYGSWQQLNRSPCSPYMDGGRRSMSRSLARFGSTMSLNNKKVKDMGPEFIRMLDEPLVVLELPGSILSKKGKSPTTQRELSVLMPNGQSILVKCEVKSRGGDVFDMIVAHSNMVEHFYFGLAYIDDNEFFFVDNDTKISKVAPDSWKKVPTTTVVLFFRVKFFVNEISLLHKQTRHQYYLQLRRDLLEDRLSCHEETALYLGALALQAECGDCMPEVYGRNYYRPDQYVSKSVMEKRALPHIQGELLRLHTNNAQMLTDESELEFLKVCHQLPEYGVLFHRVVREKKPLEGEIMLGVCGKGVIVFEVKDGCRSAGQTFYWREAATISSSRRKFVVESRVSKKKHIFITERSKIAKYLCDLCSAQHKFNNEMSSRQLSHSLVSEGNIVQYAAVCRSQSSRLKSSSCSETPQDDSGLTTPQDGSLNKLCDDVTARIEARIKQQLLSEPSTCSSSQRSSTGMRSPARSQRSGSEAPSGSPAARETPTKRWSSSEREVICVNLKKDPKLGLGVVIVGEDTVGHYDLGIFVASIVPGGPADKDGRIQPGGRLISLNHISMEGVTFGKAAEVMQSSPEEVQLIISQAKVGLSPNNVRSPVLRHYESQTTIMTDVRSGDDSLDEIVSAMMPPKTGNRLHVPREGRDLGAQDSCSLAVPLNCMRPEEITVELGKISGSLGISISGGVNTNLPNGGIYIRSLVPEGAAERDGRVRSGDRLLEVDGVSFQRFTYRQAVEHLSKTGELVTLVVEKVSTHVPRVSFGEDTISVVSNQSISPATSPLRINSCSSVCAAPNVSFDRPSDYSFVTADNTQEVTLTKSANGLGFSFLMCELDPPTRDFGSLVRIKQLFPGQPAQQSGRMLEGDVLLAINGQSLKQLSYSKVLKLFKTSPLEVRLTLSRPAPGMLPSIDQFTDT</sequence>
<feature type="domain" description="KIND" evidence="5">
    <location>
        <begin position="5"/>
        <end position="183"/>
    </location>
</feature>
<dbReference type="Gene3D" id="2.30.42.10">
    <property type="match status" value="3"/>
</dbReference>
<dbReference type="CDD" id="cd06792">
    <property type="entry name" value="PDZ2-PTPN13_FRMPD2-like"/>
    <property type="match status" value="1"/>
</dbReference>
<dbReference type="PRINTS" id="PR00935">
    <property type="entry name" value="BAND41"/>
</dbReference>
<dbReference type="SUPFAM" id="SSF56112">
    <property type="entry name" value="Protein kinase-like (PK-like)"/>
    <property type="match status" value="1"/>
</dbReference>
<dbReference type="InterPro" id="IPR019748">
    <property type="entry name" value="FERM_central"/>
</dbReference>
<dbReference type="Pfam" id="PF00595">
    <property type="entry name" value="PDZ"/>
    <property type="match status" value="3"/>
</dbReference>
<dbReference type="InterPro" id="IPR011019">
    <property type="entry name" value="KIND_dom"/>
</dbReference>
<feature type="domain" description="PDZ" evidence="4">
    <location>
        <begin position="902"/>
        <end position="987"/>
    </location>
</feature>
<feature type="region of interest" description="Disordered" evidence="2">
    <location>
        <begin position="642"/>
        <end position="662"/>
    </location>
</feature>
<evidence type="ECO:0000259" key="3">
    <source>
        <dbReference type="PROSITE" id="PS50057"/>
    </source>
</evidence>
<dbReference type="CDD" id="cd14473">
    <property type="entry name" value="FERM_B-lobe"/>
    <property type="match status" value="1"/>
</dbReference>
<accession>A0AAW1F746</accession>
<dbReference type="PANTHER" id="PTHR46900">
    <property type="entry name" value="TYROSINE-PROTEIN PHOSPHATASE NON-RECEPTOR TYPE 13"/>
    <property type="match status" value="1"/>
</dbReference>
<dbReference type="InterPro" id="IPR018979">
    <property type="entry name" value="FERM_N"/>
</dbReference>
<dbReference type="InterPro" id="IPR001478">
    <property type="entry name" value="PDZ"/>
</dbReference>
<name>A0AAW1F746_ZOAVI</name>
<dbReference type="Pfam" id="PF09380">
    <property type="entry name" value="FERM_C"/>
    <property type="match status" value="1"/>
</dbReference>
<evidence type="ECO:0008006" key="8">
    <source>
        <dbReference type="Google" id="ProtNLM"/>
    </source>
</evidence>
<dbReference type="InterPro" id="IPR029071">
    <property type="entry name" value="Ubiquitin-like_domsf"/>
</dbReference>
<dbReference type="Gene3D" id="1.20.80.10">
    <property type="match status" value="1"/>
</dbReference>
<dbReference type="PROSITE" id="PS50106">
    <property type="entry name" value="PDZ"/>
    <property type="match status" value="3"/>
</dbReference>
<keyword evidence="1" id="KW-0677">Repeat</keyword>
<dbReference type="Pfam" id="PF16474">
    <property type="entry name" value="KIND"/>
    <property type="match status" value="1"/>
</dbReference>
<feature type="domain" description="FERM" evidence="3">
    <location>
        <begin position="319"/>
        <end position="613"/>
    </location>
</feature>
<dbReference type="InterPro" id="IPR011993">
    <property type="entry name" value="PH-like_dom_sf"/>
</dbReference>
<feature type="region of interest" description="Disordered" evidence="2">
    <location>
        <begin position="683"/>
        <end position="728"/>
    </location>
</feature>
<gene>
    <name evidence="6" type="ORF">VZT92_012243</name>
</gene>
<dbReference type="AlphaFoldDB" id="A0AAW1F746"/>
<dbReference type="SMART" id="SM00750">
    <property type="entry name" value="KIND"/>
    <property type="match status" value="1"/>
</dbReference>
<dbReference type="InterPro" id="IPR019749">
    <property type="entry name" value="Band_41_domain"/>
</dbReference>
<feature type="domain" description="PDZ" evidence="4">
    <location>
        <begin position="1047"/>
        <end position="1135"/>
    </location>
</feature>
<dbReference type="Pfam" id="PF00373">
    <property type="entry name" value="FERM_M"/>
    <property type="match status" value="1"/>
</dbReference>
<dbReference type="PROSITE" id="PS51377">
    <property type="entry name" value="KIND"/>
    <property type="match status" value="1"/>
</dbReference>
<protein>
    <recommendedName>
        <fullName evidence="8">Non-specific protein-tyrosine kinase</fullName>
    </recommendedName>
</protein>
<evidence type="ECO:0000256" key="1">
    <source>
        <dbReference type="ARBA" id="ARBA00022737"/>
    </source>
</evidence>
<dbReference type="Pfam" id="PF09379">
    <property type="entry name" value="FERM_N"/>
    <property type="match status" value="1"/>
</dbReference>
<dbReference type="InterPro" id="IPR018980">
    <property type="entry name" value="FERM_PH-like_C"/>
</dbReference>
<evidence type="ECO:0000259" key="5">
    <source>
        <dbReference type="PROSITE" id="PS51377"/>
    </source>
</evidence>
<dbReference type="PROSITE" id="PS50057">
    <property type="entry name" value="FERM_3"/>
    <property type="match status" value="1"/>
</dbReference>
<dbReference type="CDD" id="cd06695">
    <property type="entry name" value="PDZ3_PTPN13_FRMPD2-like"/>
    <property type="match status" value="1"/>
</dbReference>
<dbReference type="InterPro" id="IPR035963">
    <property type="entry name" value="FERM_2"/>
</dbReference>
<dbReference type="InterPro" id="IPR011009">
    <property type="entry name" value="Kinase-like_dom_sf"/>
</dbReference>
<dbReference type="InterPro" id="IPR052074">
    <property type="entry name" value="NonRcpt_TyrProt_Phosphatase"/>
</dbReference>
<evidence type="ECO:0000256" key="2">
    <source>
        <dbReference type="SAM" id="MobiDB-lite"/>
    </source>
</evidence>
<dbReference type="SMART" id="SM01196">
    <property type="entry name" value="FERM_C"/>
    <property type="match status" value="1"/>
</dbReference>
<dbReference type="Gene3D" id="1.10.510.10">
    <property type="entry name" value="Transferase(Phosphotransferase) domain 1"/>
    <property type="match status" value="1"/>
</dbReference>
<comment type="caution">
    <text evidence="6">The sequence shown here is derived from an EMBL/GenBank/DDBJ whole genome shotgun (WGS) entry which is preliminary data.</text>
</comment>
<dbReference type="InterPro" id="IPR036034">
    <property type="entry name" value="PDZ_sf"/>
</dbReference>
<feature type="compositionally biased region" description="Polar residues" evidence="2">
    <location>
        <begin position="648"/>
        <end position="662"/>
    </location>
</feature>
<dbReference type="SUPFAM" id="SSF50156">
    <property type="entry name" value="PDZ domain-like"/>
    <property type="match status" value="3"/>
</dbReference>
<dbReference type="Gene3D" id="3.10.20.90">
    <property type="entry name" value="Phosphatidylinositol 3-kinase Catalytic Subunit, Chain A, domain 1"/>
    <property type="match status" value="1"/>
</dbReference>
<proteinExistence type="predicted"/>
<keyword evidence="7" id="KW-1185">Reference proteome</keyword>
<organism evidence="6 7">
    <name type="scientific">Zoarces viviparus</name>
    <name type="common">Viviparous eelpout</name>
    <name type="synonym">Blennius viviparus</name>
    <dbReference type="NCBI Taxonomy" id="48416"/>
    <lineage>
        <taxon>Eukaryota</taxon>
        <taxon>Metazoa</taxon>
        <taxon>Chordata</taxon>
        <taxon>Craniata</taxon>
        <taxon>Vertebrata</taxon>
        <taxon>Euteleostomi</taxon>
        <taxon>Actinopterygii</taxon>
        <taxon>Neopterygii</taxon>
        <taxon>Teleostei</taxon>
        <taxon>Neoteleostei</taxon>
        <taxon>Acanthomorphata</taxon>
        <taxon>Eupercaria</taxon>
        <taxon>Perciformes</taxon>
        <taxon>Cottioidei</taxon>
        <taxon>Zoarcales</taxon>
        <taxon>Zoarcidae</taxon>
        <taxon>Zoarcinae</taxon>
        <taxon>Zoarces</taxon>
    </lineage>
</organism>
<evidence type="ECO:0000313" key="7">
    <source>
        <dbReference type="Proteomes" id="UP001488805"/>
    </source>
</evidence>
<dbReference type="PANTHER" id="PTHR46900:SF4">
    <property type="entry name" value="FERM AND PDZ DOMAIN CONTAINING 2"/>
    <property type="match status" value="1"/>
</dbReference>
<reference evidence="6 7" key="1">
    <citation type="journal article" date="2024" name="Genome Biol. Evol.">
        <title>Chromosome-level genome assembly of the viviparous eelpout Zoarces viviparus.</title>
        <authorList>
            <person name="Fuhrmann N."/>
            <person name="Brasseur M.V."/>
            <person name="Bakowski C.E."/>
            <person name="Podsiadlowski L."/>
            <person name="Prost S."/>
            <person name="Krehenwinkel H."/>
            <person name="Mayer C."/>
        </authorList>
    </citation>
    <scope>NUCLEOTIDE SEQUENCE [LARGE SCALE GENOMIC DNA]</scope>
    <source>
        <strain evidence="6">NO-MEL_2022_Ind0_liver</strain>
    </source>
</reference>
<dbReference type="Gene3D" id="2.30.29.30">
    <property type="entry name" value="Pleckstrin-homology domain (PH domain)/Phosphotyrosine-binding domain (PTB)"/>
    <property type="match status" value="1"/>
</dbReference>
<dbReference type="SUPFAM" id="SSF47031">
    <property type="entry name" value="Second domain of FERM"/>
    <property type="match status" value="1"/>
</dbReference>
<dbReference type="SMART" id="SM00295">
    <property type="entry name" value="B41"/>
    <property type="match status" value="1"/>
</dbReference>
<dbReference type="InterPro" id="IPR000299">
    <property type="entry name" value="FERM_domain"/>
</dbReference>
<dbReference type="Proteomes" id="UP001488805">
    <property type="component" value="Unassembled WGS sequence"/>
</dbReference>
<feature type="compositionally biased region" description="Low complexity" evidence="2">
    <location>
        <begin position="685"/>
        <end position="722"/>
    </location>
</feature>
<evidence type="ECO:0000259" key="4">
    <source>
        <dbReference type="PROSITE" id="PS50106"/>
    </source>
</evidence>
<dbReference type="SMART" id="SM00228">
    <property type="entry name" value="PDZ"/>
    <property type="match status" value="3"/>
</dbReference>
<dbReference type="SUPFAM" id="SSF54236">
    <property type="entry name" value="Ubiquitin-like"/>
    <property type="match status" value="1"/>
</dbReference>